<evidence type="ECO:0000313" key="7">
    <source>
        <dbReference type="Proteomes" id="UP000661507"/>
    </source>
</evidence>
<dbReference type="GO" id="GO:0005975">
    <property type="term" value="P:carbohydrate metabolic process"/>
    <property type="evidence" value="ECO:0007669"/>
    <property type="project" value="InterPro"/>
</dbReference>
<dbReference type="AlphaFoldDB" id="A0A917NYX7"/>
<dbReference type="EMBL" id="BMKW01000024">
    <property type="protein sequence ID" value="GGJ42936.1"/>
    <property type="molecule type" value="Genomic_DNA"/>
</dbReference>
<reference evidence="6" key="1">
    <citation type="journal article" date="2014" name="Int. J. Syst. Evol. Microbiol.">
        <title>Complete genome sequence of Corynebacterium casei LMG S-19264T (=DSM 44701T), isolated from a smear-ripened cheese.</title>
        <authorList>
            <consortium name="US DOE Joint Genome Institute (JGI-PGF)"/>
            <person name="Walter F."/>
            <person name="Albersmeier A."/>
            <person name="Kalinowski J."/>
            <person name="Ruckert C."/>
        </authorList>
    </citation>
    <scope>NUCLEOTIDE SEQUENCE</scope>
    <source>
        <strain evidence="6">CGMCC 1.3617</strain>
    </source>
</reference>
<feature type="domain" description="NodB homology" evidence="5">
    <location>
        <begin position="58"/>
        <end position="157"/>
    </location>
</feature>
<dbReference type="PANTHER" id="PTHR47561:SF1">
    <property type="entry name" value="POLYSACCHARIDE DEACETYLASE FAMILY PROTEIN (AFU_ORTHOLOGUE AFUA_6G05030)"/>
    <property type="match status" value="1"/>
</dbReference>
<evidence type="ECO:0000259" key="5">
    <source>
        <dbReference type="Pfam" id="PF01522"/>
    </source>
</evidence>
<protein>
    <recommendedName>
        <fullName evidence="3">Chitooligosaccharide deacetylase</fullName>
    </recommendedName>
    <alternativeName>
        <fullName evidence="4">Nodulation protein B</fullName>
    </alternativeName>
</protein>
<dbReference type="Proteomes" id="UP000661507">
    <property type="component" value="Unassembled WGS sequence"/>
</dbReference>
<evidence type="ECO:0000256" key="3">
    <source>
        <dbReference type="ARBA" id="ARBA00020071"/>
    </source>
</evidence>
<reference evidence="6" key="2">
    <citation type="submission" date="2020-09" db="EMBL/GenBank/DDBJ databases">
        <authorList>
            <person name="Sun Q."/>
            <person name="Zhou Y."/>
        </authorList>
    </citation>
    <scope>NUCLEOTIDE SEQUENCE</scope>
    <source>
        <strain evidence="6">CGMCC 1.3617</strain>
    </source>
</reference>
<evidence type="ECO:0000256" key="1">
    <source>
        <dbReference type="ARBA" id="ARBA00003236"/>
    </source>
</evidence>
<comment type="caution">
    <text evidence="6">The sequence shown here is derived from an EMBL/GenBank/DDBJ whole genome shotgun (WGS) entry which is preliminary data.</text>
</comment>
<evidence type="ECO:0000256" key="2">
    <source>
        <dbReference type="ARBA" id="ARBA00010973"/>
    </source>
</evidence>
<gene>
    <name evidence="6" type="ORF">GCM10011320_58120</name>
</gene>
<sequence length="280" mass="30511">MEDSSSRGPAATKPDWPGGAACVVCVTVHMDGPAVEVGRRQVPLGIHSRGRYSIRRGIPRHLEILARHNVPATFFMCGYDAEIVPGLMREVHTAGHEIAAHGYVHEGWDLGAEEPELLERTHRILSDCVGEAPVGWCSPSGRKSALTLPVLRQLGYVYDASEKDDDVPYLATIDGAVSEEMVILPNNTVSLDDVPAYREGQALAEEVLENWIQELHAIHRGAGYLHLTYHPRSGFGSGGPARASIVDRFLCQAAAVPGLRFMTLRDLAAHCLADPGAWRR</sequence>
<dbReference type="InterPro" id="IPR011330">
    <property type="entry name" value="Glyco_hydro/deAcase_b/a-brl"/>
</dbReference>
<evidence type="ECO:0000313" key="6">
    <source>
        <dbReference type="EMBL" id="GGJ42936.1"/>
    </source>
</evidence>
<proteinExistence type="inferred from homology"/>
<organism evidence="6 7">
    <name type="scientific">Neoroseomonas lacus</name>
    <dbReference type="NCBI Taxonomy" id="287609"/>
    <lineage>
        <taxon>Bacteria</taxon>
        <taxon>Pseudomonadati</taxon>
        <taxon>Pseudomonadota</taxon>
        <taxon>Alphaproteobacteria</taxon>
        <taxon>Acetobacterales</taxon>
        <taxon>Acetobacteraceae</taxon>
        <taxon>Neoroseomonas</taxon>
    </lineage>
</organism>
<dbReference type="RefSeq" id="WP_229681670.1">
    <property type="nucleotide sequence ID" value="NZ_BMKW01000024.1"/>
</dbReference>
<dbReference type="GO" id="GO:0016810">
    <property type="term" value="F:hydrolase activity, acting on carbon-nitrogen (but not peptide) bonds"/>
    <property type="evidence" value="ECO:0007669"/>
    <property type="project" value="InterPro"/>
</dbReference>
<dbReference type="Gene3D" id="3.20.20.370">
    <property type="entry name" value="Glycoside hydrolase/deacetylase"/>
    <property type="match status" value="1"/>
</dbReference>
<dbReference type="PANTHER" id="PTHR47561">
    <property type="entry name" value="POLYSACCHARIDE DEACETYLASE FAMILY PROTEIN (AFU_ORTHOLOGUE AFUA_6G05030)"/>
    <property type="match status" value="1"/>
</dbReference>
<name>A0A917NYX7_9PROT</name>
<keyword evidence="7" id="KW-1185">Reference proteome</keyword>
<dbReference type="SUPFAM" id="SSF88713">
    <property type="entry name" value="Glycoside hydrolase/deacetylase"/>
    <property type="match status" value="1"/>
</dbReference>
<dbReference type="Pfam" id="PF01522">
    <property type="entry name" value="Polysacc_deac_1"/>
    <property type="match status" value="1"/>
</dbReference>
<comment type="similarity">
    <text evidence="2">Belongs to the polysaccharide deacetylase family.</text>
</comment>
<accession>A0A917NYX7</accession>
<evidence type="ECO:0000256" key="4">
    <source>
        <dbReference type="ARBA" id="ARBA00032976"/>
    </source>
</evidence>
<dbReference type="CDD" id="cd10916">
    <property type="entry name" value="CE4_PuuE_HpPgdA_like"/>
    <property type="match status" value="1"/>
</dbReference>
<dbReference type="InterPro" id="IPR002509">
    <property type="entry name" value="NODB_dom"/>
</dbReference>
<comment type="function">
    <text evidence="1">Is involved in generating a small heat-stable compound (Nod), an acylated oligomer of N-acetylglucosamine, that stimulates mitosis in various plant protoplasts.</text>
</comment>